<keyword evidence="4" id="KW-1185">Reference proteome</keyword>
<name>A0A9P6IVL3_MORAP</name>
<organism evidence="3 4">
    <name type="scientific">Mortierella alpina</name>
    <name type="common">Oleaginous fungus</name>
    <name type="synonym">Mortierella renispora</name>
    <dbReference type="NCBI Taxonomy" id="64518"/>
    <lineage>
        <taxon>Eukaryota</taxon>
        <taxon>Fungi</taxon>
        <taxon>Fungi incertae sedis</taxon>
        <taxon>Mucoromycota</taxon>
        <taxon>Mortierellomycotina</taxon>
        <taxon>Mortierellomycetes</taxon>
        <taxon>Mortierellales</taxon>
        <taxon>Mortierellaceae</taxon>
        <taxon>Mortierella</taxon>
    </lineage>
</organism>
<protein>
    <recommendedName>
        <fullName evidence="2">Cas12f1-like TNB domain-containing protein</fullName>
    </recommendedName>
</protein>
<reference evidence="3" key="1">
    <citation type="journal article" date="2020" name="Fungal Divers.">
        <title>Resolving the Mortierellaceae phylogeny through synthesis of multi-gene phylogenetics and phylogenomics.</title>
        <authorList>
            <person name="Vandepol N."/>
            <person name="Liber J."/>
            <person name="Desiro A."/>
            <person name="Na H."/>
            <person name="Kennedy M."/>
            <person name="Barry K."/>
            <person name="Grigoriev I.V."/>
            <person name="Miller A.N."/>
            <person name="O'Donnell K."/>
            <person name="Stajich J.E."/>
            <person name="Bonito G."/>
        </authorList>
    </citation>
    <scope>NUCLEOTIDE SEQUENCE</scope>
    <source>
        <strain evidence="3">CK1249</strain>
    </source>
</reference>
<dbReference type="Proteomes" id="UP000738359">
    <property type="component" value="Unassembled WGS sequence"/>
</dbReference>
<dbReference type="OrthoDB" id="2431527at2759"/>
<dbReference type="EMBL" id="JAAAHY010001368">
    <property type="protein sequence ID" value="KAF9949816.1"/>
    <property type="molecule type" value="Genomic_DNA"/>
</dbReference>
<evidence type="ECO:0000313" key="4">
    <source>
        <dbReference type="Proteomes" id="UP000738359"/>
    </source>
</evidence>
<dbReference type="AlphaFoldDB" id="A0A9P6IVL3"/>
<evidence type="ECO:0000259" key="2">
    <source>
        <dbReference type="Pfam" id="PF07282"/>
    </source>
</evidence>
<evidence type="ECO:0000313" key="3">
    <source>
        <dbReference type="EMBL" id="KAF9949816.1"/>
    </source>
</evidence>
<comment type="caution">
    <text evidence="3">The sequence shown here is derived from an EMBL/GenBank/DDBJ whole genome shotgun (WGS) entry which is preliminary data.</text>
</comment>
<evidence type="ECO:0000256" key="1">
    <source>
        <dbReference type="ARBA" id="ARBA00023125"/>
    </source>
</evidence>
<gene>
    <name evidence="3" type="ORF">BGZ70_001613</name>
</gene>
<sequence length="180" mass="20676">MKDMEKQKTLLKIQELEETISPLKFEQQLDNEYEKFKAKTWDRKRAAKAELTRGIDRLIDIVKSPPDSTPFIAMGDGKFGIKRGPTFTDKFAKALYTRSQGAGVRMHYVSEFKTSMLCCRCKSKTVKKGRQVLCKVGCQGAKRDRDDNASQNMANLTHHYVDNLEWPTEFQRPARLPAIN</sequence>
<keyword evidence="1" id="KW-0238">DNA-binding</keyword>
<accession>A0A9P6IVL3</accession>
<dbReference type="Pfam" id="PF07282">
    <property type="entry name" value="Cas12f1-like_TNB"/>
    <property type="match status" value="1"/>
</dbReference>
<feature type="domain" description="Cas12f1-like TNB" evidence="2">
    <location>
        <begin position="90"/>
        <end position="153"/>
    </location>
</feature>
<proteinExistence type="predicted"/>
<dbReference type="InterPro" id="IPR010095">
    <property type="entry name" value="Cas12f1-like_TNB"/>
</dbReference>
<dbReference type="GO" id="GO:0003677">
    <property type="term" value="F:DNA binding"/>
    <property type="evidence" value="ECO:0007669"/>
    <property type="project" value="UniProtKB-KW"/>
</dbReference>